<dbReference type="Pfam" id="PF00589">
    <property type="entry name" value="Phage_integrase"/>
    <property type="match status" value="1"/>
</dbReference>
<proteinExistence type="predicted"/>
<dbReference type="GO" id="GO:0006310">
    <property type="term" value="P:DNA recombination"/>
    <property type="evidence" value="ECO:0007669"/>
    <property type="project" value="UniProtKB-KW"/>
</dbReference>
<evidence type="ECO:0000313" key="3">
    <source>
        <dbReference type="EMBL" id="ANJ71285.1"/>
    </source>
</evidence>
<dbReference type="InterPro" id="IPR011010">
    <property type="entry name" value="DNA_brk_join_enz"/>
</dbReference>
<name>A0A191ZT33_9RALS</name>
<feature type="domain" description="Tyr recombinase" evidence="2">
    <location>
        <begin position="144"/>
        <end position="373"/>
    </location>
</feature>
<reference evidence="4" key="1">
    <citation type="submission" date="2016-06" db="EMBL/GenBank/DDBJ databases">
        <authorList>
            <person name="Xu Y."/>
            <person name="Nagy A."/>
            <person name="Yan X."/>
            <person name="Kim S.W."/>
            <person name="Haley B."/>
            <person name="Liu N.T."/>
            <person name="Nou X."/>
        </authorList>
    </citation>
    <scope>NUCLEOTIDE SEQUENCE [LARGE SCALE GENOMIC DNA]</scope>
    <source>
        <strain evidence="4">ATCC 49129</strain>
    </source>
</reference>
<keyword evidence="1" id="KW-0233">DNA recombination</keyword>
<protein>
    <recommendedName>
        <fullName evidence="2">Tyr recombinase domain-containing protein</fullName>
    </recommendedName>
</protein>
<gene>
    <name evidence="3" type="ORF">A9Y76_01765</name>
</gene>
<accession>A0A191ZT33</accession>
<dbReference type="GO" id="GO:0015074">
    <property type="term" value="P:DNA integration"/>
    <property type="evidence" value="ECO:0007669"/>
    <property type="project" value="InterPro"/>
</dbReference>
<sequence length="499" mass="55338">MTGDIWRVGPEHTINWSQLPPSLGRQVVVAIDAHIRHLIRTQSSPSVSARFDSIKLFFNVAHELKVDLSSAVTLNAALLNRLRIALNAKYALATVVGALHGYRLWYVWSTDADLPGFDFDVATKLESLTIGGGPKGEAVLRNDPKRGPLHSTEFDRLYQSMRKATETDALSEVDLAAAWLFMALGCNPKSLQLLNEEDLVQTQMLDGTIKYELRVPRIKKPGEQERSQFRTRPLRREIGQLLERVVSRNRAARALLQGFLLGSNPSTPMFRTATLRESLLGTAFEAEAFRCRTAYFGGALARVSSGLNLMGRDGEPLHLTARRLRYTFATRLVQDGASPVMLADALDHTDLQHVMVYYNARSDIVAKLDKTIAMQLAPWAQAFMGKIVRSEGVADRGNDPASRVRHLDRHHGKLESIGTCGSHGTCGLSAPIACYTCNRFQPWLEAPHESVLDALLEDRNQHLQRGADPKMTQARDLTITAVASVVQQCQQMLARGKGE</sequence>
<dbReference type="SUPFAM" id="SSF56349">
    <property type="entry name" value="DNA breaking-rejoining enzymes"/>
    <property type="match status" value="1"/>
</dbReference>
<dbReference type="AlphaFoldDB" id="A0A191ZT33"/>
<dbReference type="GO" id="GO:0003677">
    <property type="term" value="F:DNA binding"/>
    <property type="evidence" value="ECO:0007669"/>
    <property type="project" value="InterPro"/>
</dbReference>
<evidence type="ECO:0000256" key="1">
    <source>
        <dbReference type="ARBA" id="ARBA00023172"/>
    </source>
</evidence>
<dbReference type="InterPro" id="IPR002104">
    <property type="entry name" value="Integrase_catalytic"/>
</dbReference>
<evidence type="ECO:0000313" key="4">
    <source>
        <dbReference type="Proteomes" id="UP000078572"/>
    </source>
</evidence>
<dbReference type="Gene3D" id="1.10.443.10">
    <property type="entry name" value="Intergrase catalytic core"/>
    <property type="match status" value="1"/>
</dbReference>
<dbReference type="NCBIfam" id="NF041502">
    <property type="entry name" value="integrase_1"/>
    <property type="match status" value="1"/>
</dbReference>
<organism evidence="3 4">
    <name type="scientific">Ralstonia insidiosa</name>
    <dbReference type="NCBI Taxonomy" id="190721"/>
    <lineage>
        <taxon>Bacteria</taxon>
        <taxon>Pseudomonadati</taxon>
        <taxon>Pseudomonadota</taxon>
        <taxon>Betaproteobacteria</taxon>
        <taxon>Burkholderiales</taxon>
        <taxon>Burkholderiaceae</taxon>
        <taxon>Ralstonia</taxon>
    </lineage>
</organism>
<keyword evidence="4" id="KW-1185">Reference proteome</keyword>
<dbReference type="EMBL" id="CP016022">
    <property type="protein sequence ID" value="ANJ71285.1"/>
    <property type="molecule type" value="Genomic_DNA"/>
</dbReference>
<dbReference type="Proteomes" id="UP000078572">
    <property type="component" value="Chromosome 1"/>
</dbReference>
<dbReference type="InterPro" id="IPR013762">
    <property type="entry name" value="Integrase-like_cat_sf"/>
</dbReference>
<dbReference type="PROSITE" id="PS51898">
    <property type="entry name" value="TYR_RECOMBINASE"/>
    <property type="match status" value="1"/>
</dbReference>
<evidence type="ECO:0000259" key="2">
    <source>
        <dbReference type="PROSITE" id="PS51898"/>
    </source>
</evidence>
<dbReference type="InterPro" id="IPR048120">
    <property type="entry name" value="Integrase-like"/>
</dbReference>